<keyword evidence="1" id="KW-0472">Membrane</keyword>
<dbReference type="Proteomes" id="UP001501251">
    <property type="component" value="Unassembled WGS sequence"/>
</dbReference>
<feature type="transmembrane region" description="Helical" evidence="1">
    <location>
        <begin position="12"/>
        <end position="33"/>
    </location>
</feature>
<dbReference type="RefSeq" id="WP_344915452.1">
    <property type="nucleotide sequence ID" value="NZ_BAABAQ010000001.1"/>
</dbReference>
<evidence type="ECO:0008006" key="4">
    <source>
        <dbReference type="Google" id="ProtNLM"/>
    </source>
</evidence>
<gene>
    <name evidence="2" type="ORF">GCM10022252_10410</name>
</gene>
<feature type="transmembrane region" description="Helical" evidence="1">
    <location>
        <begin position="79"/>
        <end position="101"/>
    </location>
</feature>
<keyword evidence="3" id="KW-1185">Reference proteome</keyword>
<comment type="caution">
    <text evidence="2">The sequence shown here is derived from an EMBL/GenBank/DDBJ whole genome shotgun (WGS) entry which is preliminary data.</text>
</comment>
<accession>A0ABP8AG61</accession>
<name>A0ABP8AG61_9ACTN</name>
<keyword evidence="1" id="KW-0812">Transmembrane</keyword>
<evidence type="ECO:0000256" key="1">
    <source>
        <dbReference type="SAM" id="Phobius"/>
    </source>
</evidence>
<reference evidence="3" key="1">
    <citation type="journal article" date="2019" name="Int. J. Syst. Evol. Microbiol.">
        <title>The Global Catalogue of Microorganisms (GCM) 10K type strain sequencing project: providing services to taxonomists for standard genome sequencing and annotation.</title>
        <authorList>
            <consortium name="The Broad Institute Genomics Platform"/>
            <consortium name="The Broad Institute Genome Sequencing Center for Infectious Disease"/>
            <person name="Wu L."/>
            <person name="Ma J."/>
        </authorList>
    </citation>
    <scope>NUCLEOTIDE SEQUENCE [LARGE SCALE GENOMIC DNA]</scope>
    <source>
        <strain evidence="3">JCM 17388</strain>
    </source>
</reference>
<dbReference type="EMBL" id="BAABAQ010000001">
    <property type="protein sequence ID" value="GAA4183256.1"/>
    <property type="molecule type" value="Genomic_DNA"/>
</dbReference>
<proteinExistence type="predicted"/>
<sequence length="139" mass="14682">MDNKALVDLRRIRSLFIGMAAVSLVTLIIATALRNRPDLVNWVVWVRGGAVAAASLWLVSLAGQALGGKRPAYVRIRTLSILGTIGIVLICVAPDSGYPLWMKVDQGLIGLLLAGVAVLANRRAVRAAFPSPGQTGKLG</sequence>
<keyword evidence="1" id="KW-1133">Transmembrane helix</keyword>
<evidence type="ECO:0000313" key="2">
    <source>
        <dbReference type="EMBL" id="GAA4183256.1"/>
    </source>
</evidence>
<organism evidence="2 3">
    <name type="scientific">Streptosporangium oxazolinicum</name>
    <dbReference type="NCBI Taxonomy" id="909287"/>
    <lineage>
        <taxon>Bacteria</taxon>
        <taxon>Bacillati</taxon>
        <taxon>Actinomycetota</taxon>
        <taxon>Actinomycetes</taxon>
        <taxon>Streptosporangiales</taxon>
        <taxon>Streptosporangiaceae</taxon>
        <taxon>Streptosporangium</taxon>
    </lineage>
</organism>
<feature type="transmembrane region" description="Helical" evidence="1">
    <location>
        <begin position="45"/>
        <end position="67"/>
    </location>
</feature>
<evidence type="ECO:0000313" key="3">
    <source>
        <dbReference type="Proteomes" id="UP001501251"/>
    </source>
</evidence>
<protein>
    <recommendedName>
        <fullName evidence="4">Integral membrane protein</fullName>
    </recommendedName>
</protein>